<dbReference type="EMBL" id="BAABEZ010000022">
    <property type="protein sequence ID" value="GAA4456116.1"/>
    <property type="molecule type" value="Genomic_DNA"/>
</dbReference>
<accession>A0ABP8MWC0</accession>
<evidence type="ECO:0000256" key="2">
    <source>
        <dbReference type="ARBA" id="ARBA00022722"/>
    </source>
</evidence>
<dbReference type="InterPro" id="IPR013527">
    <property type="entry name" value="YicC-like_N"/>
</dbReference>
<comment type="similarity">
    <text evidence="5">Belongs to the YicC/YloC family.</text>
</comment>
<organism evidence="8 9">
    <name type="scientific">Rurimicrobium arvi</name>
    <dbReference type="NCBI Taxonomy" id="2049916"/>
    <lineage>
        <taxon>Bacteria</taxon>
        <taxon>Pseudomonadati</taxon>
        <taxon>Bacteroidota</taxon>
        <taxon>Chitinophagia</taxon>
        <taxon>Chitinophagales</taxon>
        <taxon>Chitinophagaceae</taxon>
        <taxon>Rurimicrobium</taxon>
    </lineage>
</organism>
<proteinExistence type="inferred from homology"/>
<dbReference type="RefSeq" id="WP_344826537.1">
    <property type="nucleotide sequence ID" value="NZ_BAABEZ010000022.1"/>
</dbReference>
<dbReference type="PANTHER" id="PTHR30636:SF3">
    <property type="entry name" value="UPF0701 PROTEIN YICC"/>
    <property type="match status" value="1"/>
</dbReference>
<keyword evidence="3" id="KW-0255">Endonuclease</keyword>
<name>A0ABP8MWC0_9BACT</name>
<comment type="cofactor">
    <cofactor evidence="1">
        <name>a divalent metal cation</name>
        <dbReference type="ChEBI" id="CHEBI:60240"/>
    </cofactor>
</comment>
<evidence type="ECO:0000313" key="8">
    <source>
        <dbReference type="EMBL" id="GAA4456116.1"/>
    </source>
</evidence>
<evidence type="ECO:0000256" key="3">
    <source>
        <dbReference type="ARBA" id="ARBA00022759"/>
    </source>
</evidence>
<evidence type="ECO:0000313" key="9">
    <source>
        <dbReference type="Proteomes" id="UP001501410"/>
    </source>
</evidence>
<keyword evidence="9" id="KW-1185">Reference proteome</keyword>
<protein>
    <submittedName>
        <fullName evidence="8">YicC family protein</fullName>
    </submittedName>
</protein>
<evidence type="ECO:0000259" key="6">
    <source>
        <dbReference type="Pfam" id="PF03755"/>
    </source>
</evidence>
<sequence length="291" mass="32697">MLYSMTGFGRAEAVLGAFQVLAEVKSLNGKQSDINTRISPLLRPYEHEIRSLVNNRLTRGTIDLTMTVKQDGVAKPMSINVPLAVNYYQGMKAIAEQLGLPTENVLATLMSLPEVVAADQEMLSEEDWLAIKNVLEQALKNLSLHREKEGVVLEADLLSCISAIEKGLQEILPFEPVRMEKLRSKMLNGLEEMVGVANVDKNRFEQELIYYIEKIDFSEEKVRLTQHCNYFREIIAGKDEVKGKKLGFVLQEVGREINTLGSKANDASIQKIIVGMKDYLEKAKEQVLNVL</sequence>
<evidence type="ECO:0000259" key="7">
    <source>
        <dbReference type="Pfam" id="PF08340"/>
    </source>
</evidence>
<reference evidence="9" key="1">
    <citation type="journal article" date="2019" name="Int. J. Syst. Evol. Microbiol.">
        <title>The Global Catalogue of Microorganisms (GCM) 10K type strain sequencing project: providing services to taxonomists for standard genome sequencing and annotation.</title>
        <authorList>
            <consortium name="The Broad Institute Genomics Platform"/>
            <consortium name="The Broad Institute Genome Sequencing Center for Infectious Disease"/>
            <person name="Wu L."/>
            <person name="Ma J."/>
        </authorList>
    </citation>
    <scope>NUCLEOTIDE SEQUENCE [LARGE SCALE GENOMIC DNA]</scope>
    <source>
        <strain evidence="9">JCM 31921</strain>
    </source>
</reference>
<dbReference type="InterPro" id="IPR005229">
    <property type="entry name" value="YicC/YloC-like"/>
</dbReference>
<feature type="domain" description="Endoribonuclease YicC-like C-terminal" evidence="7">
    <location>
        <begin position="175"/>
        <end position="290"/>
    </location>
</feature>
<dbReference type="PANTHER" id="PTHR30636">
    <property type="entry name" value="UPF0701 PROTEIN YICC"/>
    <property type="match status" value="1"/>
</dbReference>
<dbReference type="Proteomes" id="UP001501410">
    <property type="component" value="Unassembled WGS sequence"/>
</dbReference>
<keyword evidence="4" id="KW-0378">Hydrolase</keyword>
<evidence type="ECO:0000256" key="5">
    <source>
        <dbReference type="ARBA" id="ARBA00035648"/>
    </source>
</evidence>
<comment type="caution">
    <text evidence="8">The sequence shown here is derived from an EMBL/GenBank/DDBJ whole genome shotgun (WGS) entry which is preliminary data.</text>
</comment>
<dbReference type="Pfam" id="PF03755">
    <property type="entry name" value="YicC-like_N"/>
    <property type="match status" value="1"/>
</dbReference>
<feature type="domain" description="Endoribonuclease YicC-like N-terminal" evidence="6">
    <location>
        <begin position="3"/>
        <end position="154"/>
    </location>
</feature>
<evidence type="ECO:0000256" key="1">
    <source>
        <dbReference type="ARBA" id="ARBA00001968"/>
    </source>
</evidence>
<keyword evidence="2" id="KW-0540">Nuclease</keyword>
<gene>
    <name evidence="8" type="ORF">GCM10023092_20900</name>
</gene>
<dbReference type="InterPro" id="IPR013551">
    <property type="entry name" value="YicC-like_C"/>
</dbReference>
<evidence type="ECO:0000256" key="4">
    <source>
        <dbReference type="ARBA" id="ARBA00022801"/>
    </source>
</evidence>
<dbReference type="Pfam" id="PF08340">
    <property type="entry name" value="YicC-like_C"/>
    <property type="match status" value="1"/>
</dbReference>
<dbReference type="NCBIfam" id="TIGR00255">
    <property type="entry name" value="YicC/YloC family endoribonuclease"/>
    <property type="match status" value="1"/>
</dbReference>